<protein>
    <submittedName>
        <fullName evidence="2">Uncharacterized protein</fullName>
    </submittedName>
</protein>
<evidence type="ECO:0000313" key="3">
    <source>
        <dbReference type="Proteomes" id="UP001152798"/>
    </source>
</evidence>
<dbReference type="Proteomes" id="UP001152798">
    <property type="component" value="Chromosome 1"/>
</dbReference>
<feature type="transmembrane region" description="Helical" evidence="1">
    <location>
        <begin position="86"/>
        <end position="109"/>
    </location>
</feature>
<evidence type="ECO:0000256" key="1">
    <source>
        <dbReference type="SAM" id="Phobius"/>
    </source>
</evidence>
<proteinExistence type="predicted"/>
<name>A0A9P0H132_NEZVI</name>
<keyword evidence="1" id="KW-1133">Transmembrane helix</keyword>
<accession>A0A9P0H132</accession>
<keyword evidence="3" id="KW-1185">Reference proteome</keyword>
<dbReference type="AlphaFoldDB" id="A0A9P0H132"/>
<evidence type="ECO:0000313" key="2">
    <source>
        <dbReference type="EMBL" id="CAH1388382.1"/>
    </source>
</evidence>
<keyword evidence="1" id="KW-0812">Transmembrane</keyword>
<dbReference type="EMBL" id="OV725077">
    <property type="protein sequence ID" value="CAH1388382.1"/>
    <property type="molecule type" value="Genomic_DNA"/>
</dbReference>
<feature type="transmembrane region" description="Helical" evidence="1">
    <location>
        <begin position="50"/>
        <end position="74"/>
    </location>
</feature>
<reference evidence="2" key="1">
    <citation type="submission" date="2022-01" db="EMBL/GenBank/DDBJ databases">
        <authorList>
            <person name="King R."/>
        </authorList>
    </citation>
    <scope>NUCLEOTIDE SEQUENCE</scope>
</reference>
<gene>
    <name evidence="2" type="ORF">NEZAVI_LOCUS21</name>
</gene>
<organism evidence="2 3">
    <name type="scientific">Nezara viridula</name>
    <name type="common">Southern green stink bug</name>
    <name type="synonym">Cimex viridulus</name>
    <dbReference type="NCBI Taxonomy" id="85310"/>
    <lineage>
        <taxon>Eukaryota</taxon>
        <taxon>Metazoa</taxon>
        <taxon>Ecdysozoa</taxon>
        <taxon>Arthropoda</taxon>
        <taxon>Hexapoda</taxon>
        <taxon>Insecta</taxon>
        <taxon>Pterygota</taxon>
        <taxon>Neoptera</taxon>
        <taxon>Paraneoptera</taxon>
        <taxon>Hemiptera</taxon>
        <taxon>Heteroptera</taxon>
        <taxon>Panheteroptera</taxon>
        <taxon>Pentatomomorpha</taxon>
        <taxon>Pentatomoidea</taxon>
        <taxon>Pentatomidae</taxon>
        <taxon>Pentatominae</taxon>
        <taxon>Nezara</taxon>
    </lineage>
</organism>
<keyword evidence="1" id="KW-0472">Membrane</keyword>
<sequence>MAAKETPFKSFGIAWEEPSRSNNIYYYLNPIFINSRVLGCFPFDSKMATSYVRIIVTALLMCIMASTGAIYAYSSFGIPYSTTANAIVYMSIVVLAIFSTLLVVFFTILQQKTLITALDRIRAIDAKLLTIGVIVQVR</sequence>